<name>A0AAJ0MWF7_9PEZI</name>
<keyword evidence="2" id="KW-1185">Reference proteome</keyword>
<dbReference type="AlphaFoldDB" id="A0AAJ0MWF7"/>
<dbReference type="Proteomes" id="UP001285908">
    <property type="component" value="Unassembled WGS sequence"/>
</dbReference>
<dbReference type="GeneID" id="87872100"/>
<comment type="caution">
    <text evidence="1">The sequence shown here is derived from an EMBL/GenBank/DDBJ whole genome shotgun (WGS) entry which is preliminary data.</text>
</comment>
<dbReference type="EMBL" id="JAULSX010000001">
    <property type="protein sequence ID" value="KAK3500332.1"/>
    <property type="molecule type" value="Genomic_DNA"/>
</dbReference>
<evidence type="ECO:0000313" key="2">
    <source>
        <dbReference type="Proteomes" id="UP001285908"/>
    </source>
</evidence>
<protein>
    <submittedName>
        <fullName evidence="1">Uncharacterized protein</fullName>
    </submittedName>
</protein>
<evidence type="ECO:0000313" key="1">
    <source>
        <dbReference type="EMBL" id="KAK3500332.1"/>
    </source>
</evidence>
<gene>
    <name evidence="1" type="ORF">B0T23DRAFT_308587</name>
</gene>
<proteinExistence type="predicted"/>
<reference evidence="1 2" key="1">
    <citation type="journal article" date="2023" name="Mol. Phylogenet. Evol.">
        <title>Genome-scale phylogeny and comparative genomics of the fungal order Sordariales.</title>
        <authorList>
            <person name="Hensen N."/>
            <person name="Bonometti L."/>
            <person name="Westerberg I."/>
            <person name="Brannstrom I.O."/>
            <person name="Guillou S."/>
            <person name="Cros-Aarteil S."/>
            <person name="Calhoun S."/>
            <person name="Haridas S."/>
            <person name="Kuo A."/>
            <person name="Mondo S."/>
            <person name="Pangilinan J."/>
            <person name="Riley R."/>
            <person name="LaButti K."/>
            <person name="Andreopoulos B."/>
            <person name="Lipzen A."/>
            <person name="Chen C."/>
            <person name="Yan M."/>
            <person name="Daum C."/>
            <person name="Ng V."/>
            <person name="Clum A."/>
            <person name="Steindorff A."/>
            <person name="Ohm R.A."/>
            <person name="Martin F."/>
            <person name="Silar P."/>
            <person name="Natvig D.O."/>
            <person name="Lalanne C."/>
            <person name="Gautier V."/>
            <person name="Ament-Velasquez S.L."/>
            <person name="Kruys A."/>
            <person name="Hutchinson M.I."/>
            <person name="Powell A.J."/>
            <person name="Barry K."/>
            <person name="Miller A.N."/>
            <person name="Grigoriev I.V."/>
            <person name="Debuchy R."/>
            <person name="Gladieux P."/>
            <person name="Hiltunen Thoren M."/>
            <person name="Johannesson H."/>
        </authorList>
    </citation>
    <scope>NUCLEOTIDE SEQUENCE [LARGE SCALE GENOMIC DNA]</scope>
    <source>
        <strain evidence="1 2">FGSC 10403</strain>
    </source>
</reference>
<sequence>MISAPQIISLSEPSHPLNLIPIPELKADMSNFGQWDHAVTFHLRIHNLLDHVTPFALKEPTTEEERHAQETHSLHAYSLIASKIERIGPEFAKYFGRQLFTDQPHCFHFNPGKLWADIHLLGRNTLFPRTS</sequence>
<accession>A0AAJ0MWF7</accession>
<organism evidence="1 2">
    <name type="scientific">Neurospora hispaniola</name>
    <dbReference type="NCBI Taxonomy" id="588809"/>
    <lineage>
        <taxon>Eukaryota</taxon>
        <taxon>Fungi</taxon>
        <taxon>Dikarya</taxon>
        <taxon>Ascomycota</taxon>
        <taxon>Pezizomycotina</taxon>
        <taxon>Sordariomycetes</taxon>
        <taxon>Sordariomycetidae</taxon>
        <taxon>Sordariales</taxon>
        <taxon>Sordariaceae</taxon>
        <taxon>Neurospora</taxon>
    </lineage>
</organism>
<dbReference type="RefSeq" id="XP_062697965.1">
    <property type="nucleotide sequence ID" value="XM_062834478.1"/>
</dbReference>